<feature type="transmembrane region" description="Helical" evidence="1">
    <location>
        <begin position="119"/>
        <end position="142"/>
    </location>
</feature>
<protein>
    <submittedName>
        <fullName evidence="2">Uncharacterized protein</fullName>
    </submittedName>
</protein>
<evidence type="ECO:0000313" key="2">
    <source>
        <dbReference type="EMBL" id="MBL6446007.1"/>
    </source>
</evidence>
<evidence type="ECO:0000256" key="1">
    <source>
        <dbReference type="SAM" id="Phobius"/>
    </source>
</evidence>
<name>A0A937FWL5_9BACT</name>
<dbReference type="RefSeq" id="WP_202855555.1">
    <property type="nucleotide sequence ID" value="NZ_JAEUGD010000021.1"/>
</dbReference>
<feature type="transmembrane region" description="Helical" evidence="1">
    <location>
        <begin position="52"/>
        <end position="73"/>
    </location>
</feature>
<feature type="transmembrane region" description="Helical" evidence="1">
    <location>
        <begin position="226"/>
        <end position="244"/>
    </location>
</feature>
<gene>
    <name evidence="2" type="ORF">JMN32_06785</name>
</gene>
<dbReference type="AlphaFoldDB" id="A0A937FWL5"/>
<sequence length="286" mass="32996">MLTEYKDVAIAIFNIMLNPFGLLLCLVLFQGDKSSFFTKVGVNTVRLNRRAYFVYLMVFAVLVLAITYGIGYFTSADFDVCEVYQPKYYWLSFIGWGVTVFTLYGYFHGMEGNIMGFIYFPLLFISSFGLFVVNIADIFSFATHINTPPVSAKYFWLGFAGHVFMPFQALLFTNLIKEGDEKKEWSVPIVAGLLYQMILFGLNWIIVKLFGNGVTFAEFFGEGQDLLYFIPMVGGFFYYLFYFVRTKNETGDRTLVGWFVYALTLATILLVFLQAFNYIHMFGQWF</sequence>
<proteinExistence type="predicted"/>
<comment type="caution">
    <text evidence="2">The sequence shown here is derived from an EMBL/GenBank/DDBJ whole genome shotgun (WGS) entry which is preliminary data.</text>
</comment>
<feature type="transmembrane region" description="Helical" evidence="1">
    <location>
        <begin position="154"/>
        <end position="173"/>
    </location>
</feature>
<feature type="transmembrane region" description="Helical" evidence="1">
    <location>
        <begin position="12"/>
        <end position="31"/>
    </location>
</feature>
<keyword evidence="3" id="KW-1185">Reference proteome</keyword>
<feature type="transmembrane region" description="Helical" evidence="1">
    <location>
        <begin position="256"/>
        <end position="279"/>
    </location>
</feature>
<organism evidence="2 3">
    <name type="scientific">Fulvivirga marina</name>
    <dbReference type="NCBI Taxonomy" id="2494733"/>
    <lineage>
        <taxon>Bacteria</taxon>
        <taxon>Pseudomonadati</taxon>
        <taxon>Bacteroidota</taxon>
        <taxon>Cytophagia</taxon>
        <taxon>Cytophagales</taxon>
        <taxon>Fulvivirgaceae</taxon>
        <taxon>Fulvivirga</taxon>
    </lineage>
</organism>
<feature type="transmembrane region" description="Helical" evidence="1">
    <location>
        <begin position="88"/>
        <end position="107"/>
    </location>
</feature>
<keyword evidence="1" id="KW-1133">Transmembrane helix</keyword>
<evidence type="ECO:0000313" key="3">
    <source>
        <dbReference type="Proteomes" id="UP000614216"/>
    </source>
</evidence>
<dbReference type="Proteomes" id="UP000614216">
    <property type="component" value="Unassembled WGS sequence"/>
</dbReference>
<accession>A0A937FWL5</accession>
<keyword evidence="1" id="KW-0812">Transmembrane</keyword>
<reference evidence="2" key="1">
    <citation type="submission" date="2021-01" db="EMBL/GenBank/DDBJ databases">
        <title>Fulvivirga kasyanovii gen. nov., sp nov., a novel member of the phylum Bacteroidetes isolated from seawater in a mussel farm.</title>
        <authorList>
            <person name="Zhao L.-H."/>
            <person name="Wang Z.-J."/>
        </authorList>
    </citation>
    <scope>NUCLEOTIDE SEQUENCE</scope>
    <source>
        <strain evidence="2">29W222</strain>
    </source>
</reference>
<keyword evidence="1" id="KW-0472">Membrane</keyword>
<feature type="transmembrane region" description="Helical" evidence="1">
    <location>
        <begin position="185"/>
        <end position="206"/>
    </location>
</feature>
<dbReference type="EMBL" id="JAEUGD010000021">
    <property type="protein sequence ID" value="MBL6446007.1"/>
    <property type="molecule type" value="Genomic_DNA"/>
</dbReference>